<name>A0ACB9MVB1_BAUVA</name>
<organism evidence="1 2">
    <name type="scientific">Bauhinia variegata</name>
    <name type="common">Purple orchid tree</name>
    <name type="synonym">Phanera variegata</name>
    <dbReference type="NCBI Taxonomy" id="167791"/>
    <lineage>
        <taxon>Eukaryota</taxon>
        <taxon>Viridiplantae</taxon>
        <taxon>Streptophyta</taxon>
        <taxon>Embryophyta</taxon>
        <taxon>Tracheophyta</taxon>
        <taxon>Spermatophyta</taxon>
        <taxon>Magnoliopsida</taxon>
        <taxon>eudicotyledons</taxon>
        <taxon>Gunneridae</taxon>
        <taxon>Pentapetalae</taxon>
        <taxon>rosids</taxon>
        <taxon>fabids</taxon>
        <taxon>Fabales</taxon>
        <taxon>Fabaceae</taxon>
        <taxon>Cercidoideae</taxon>
        <taxon>Cercideae</taxon>
        <taxon>Bauhiniinae</taxon>
        <taxon>Bauhinia</taxon>
    </lineage>
</organism>
<reference evidence="1 2" key="1">
    <citation type="journal article" date="2022" name="DNA Res.">
        <title>Chromosomal-level genome assembly of the orchid tree Bauhinia variegata (Leguminosae; Cercidoideae) supports the allotetraploid origin hypothesis of Bauhinia.</title>
        <authorList>
            <person name="Zhong Y."/>
            <person name="Chen Y."/>
            <person name="Zheng D."/>
            <person name="Pang J."/>
            <person name="Liu Y."/>
            <person name="Luo S."/>
            <person name="Meng S."/>
            <person name="Qian L."/>
            <person name="Wei D."/>
            <person name="Dai S."/>
            <person name="Zhou R."/>
        </authorList>
    </citation>
    <scope>NUCLEOTIDE SEQUENCE [LARGE SCALE GENOMIC DNA]</scope>
    <source>
        <strain evidence="1">BV-YZ2020</strain>
    </source>
</reference>
<sequence length="120" mass="14138">MERDPTTRHQSSYFSGCMSPSFLPVHDEFRYTRVHSCSNHHNQRRGQRWRNILRKLMREGMSLCGSKQLSFQYDPVSYSQNFDEGCHLEDPRRHSHLFRHDVSAAASAHRHCSLVHPTNE</sequence>
<evidence type="ECO:0000313" key="1">
    <source>
        <dbReference type="EMBL" id="KAI4328107.1"/>
    </source>
</evidence>
<evidence type="ECO:0000313" key="2">
    <source>
        <dbReference type="Proteomes" id="UP000828941"/>
    </source>
</evidence>
<accession>A0ACB9MVB1</accession>
<protein>
    <submittedName>
        <fullName evidence="1">Uncharacterized protein</fullName>
    </submittedName>
</protein>
<gene>
    <name evidence="1" type="ORF">L6164_020491</name>
</gene>
<keyword evidence="2" id="KW-1185">Reference proteome</keyword>
<dbReference type="Proteomes" id="UP000828941">
    <property type="component" value="Chromosome 8"/>
</dbReference>
<proteinExistence type="predicted"/>
<comment type="caution">
    <text evidence="1">The sequence shown here is derived from an EMBL/GenBank/DDBJ whole genome shotgun (WGS) entry which is preliminary data.</text>
</comment>
<dbReference type="EMBL" id="CM039433">
    <property type="protein sequence ID" value="KAI4328107.1"/>
    <property type="molecule type" value="Genomic_DNA"/>
</dbReference>